<accession>A0A494BAN2</accession>
<dbReference type="Proteomes" id="UP000000589">
    <property type="component" value="Chromosome 19"/>
</dbReference>
<dbReference type="Antibodypedia" id="18107">
    <property type="antibodies" value="243 antibodies from 31 providers"/>
</dbReference>
<dbReference type="VEuPathDB" id="HostDB:ENSMUSG00000025041"/>
<evidence type="ECO:0000313" key="2">
    <source>
        <dbReference type="MGI" id="MGI:2178563"/>
    </source>
</evidence>
<name>A0A494BAN2_MOUSE</name>
<reference evidence="1 3" key="1">
    <citation type="journal article" date="2009" name="PLoS Biol.">
        <title>Lineage-specific biology revealed by a finished genome assembly of the mouse.</title>
        <authorList>
            <consortium name="Mouse Genome Sequencing Consortium"/>
            <person name="Church D.M."/>
            <person name="Goodstadt L."/>
            <person name="Hillier L.W."/>
            <person name="Zody M.C."/>
            <person name="Goldstein S."/>
            <person name="She X."/>
            <person name="Bult C.J."/>
            <person name="Agarwala R."/>
            <person name="Cherry J.L."/>
            <person name="DiCuccio M."/>
            <person name="Hlavina W."/>
            <person name="Kapustin Y."/>
            <person name="Meric P."/>
            <person name="Maglott D."/>
            <person name="Birtle Z."/>
            <person name="Marques A.C."/>
            <person name="Graves T."/>
            <person name="Zhou S."/>
            <person name="Teague B."/>
            <person name="Potamousis K."/>
            <person name="Churas C."/>
            <person name="Place M."/>
            <person name="Herschleb J."/>
            <person name="Runnheim R."/>
            <person name="Forrest D."/>
            <person name="Amos-Landgraf J."/>
            <person name="Schwartz D.C."/>
            <person name="Cheng Z."/>
            <person name="Lindblad-Toh K."/>
            <person name="Eichler E.E."/>
            <person name="Ponting C.P."/>
        </authorList>
    </citation>
    <scope>NUCLEOTIDE SEQUENCE [LARGE SCALE GENOMIC DNA]</scope>
    <source>
        <strain evidence="1 3">C57BL/6J</strain>
    </source>
</reference>
<protein>
    <submittedName>
        <fullName evidence="1">5'-nucleotidase, cytosolic II</fullName>
    </submittedName>
</protein>
<reference evidence="1" key="4">
    <citation type="submission" date="2025-09" db="UniProtKB">
        <authorList>
            <consortium name="Ensembl"/>
        </authorList>
    </citation>
    <scope>IDENTIFICATION</scope>
    <source>
        <strain evidence="1">C57BL/6J</strain>
    </source>
</reference>
<reference evidence="1 3" key="2">
    <citation type="journal article" date="2011" name="PLoS Biol.">
        <title>Modernizing reference genome assemblies.</title>
        <authorList>
            <person name="Church D.M."/>
            <person name="Schneider V.A."/>
            <person name="Graves T."/>
            <person name="Auger K."/>
            <person name="Cunningham F."/>
            <person name="Bouk N."/>
            <person name="Chen H.C."/>
            <person name="Agarwala R."/>
            <person name="McLaren W.M."/>
            <person name="Ritchie G.R."/>
            <person name="Albracht D."/>
            <person name="Kremitzki M."/>
            <person name="Rock S."/>
            <person name="Kotkiewicz H."/>
            <person name="Kremitzki C."/>
            <person name="Wollam A."/>
            <person name="Trani L."/>
            <person name="Fulton L."/>
            <person name="Fulton R."/>
            <person name="Matthews L."/>
            <person name="Whitehead S."/>
            <person name="Chow W."/>
            <person name="Torrance J."/>
            <person name="Dunn M."/>
            <person name="Harden G."/>
            <person name="Threadgold G."/>
            <person name="Wood J."/>
            <person name="Collins J."/>
            <person name="Heath P."/>
            <person name="Griffiths G."/>
            <person name="Pelan S."/>
            <person name="Grafham D."/>
            <person name="Eichler E.E."/>
            <person name="Weinstock G."/>
            <person name="Mardis E.R."/>
            <person name="Wilson R.K."/>
            <person name="Howe K."/>
            <person name="Flicek P."/>
            <person name="Hubbard T."/>
        </authorList>
    </citation>
    <scope>NUCLEOTIDE SEQUENCE [LARGE SCALE GENOMIC DNA]</scope>
    <source>
        <strain evidence="1 3">C57BL/6J</strain>
    </source>
</reference>
<dbReference type="SMR" id="A0A494BAN2"/>
<evidence type="ECO:0007829" key="4">
    <source>
        <dbReference type="PeptideAtlas" id="A0A494BAN2"/>
    </source>
</evidence>
<dbReference type="ExpressionAtlas" id="A0A494BAN2">
    <property type="expression patterns" value="baseline and differential"/>
</dbReference>
<organism evidence="1 3">
    <name type="scientific">Mus musculus</name>
    <name type="common">Mouse</name>
    <dbReference type="NCBI Taxonomy" id="10090"/>
    <lineage>
        <taxon>Eukaryota</taxon>
        <taxon>Metazoa</taxon>
        <taxon>Chordata</taxon>
        <taxon>Craniata</taxon>
        <taxon>Vertebrata</taxon>
        <taxon>Euteleostomi</taxon>
        <taxon>Mammalia</taxon>
        <taxon>Eutheria</taxon>
        <taxon>Euarchontoglires</taxon>
        <taxon>Glires</taxon>
        <taxon>Rodentia</taxon>
        <taxon>Myomorpha</taxon>
        <taxon>Muroidea</taxon>
        <taxon>Muridae</taxon>
        <taxon>Murinae</taxon>
        <taxon>Mus</taxon>
        <taxon>Mus</taxon>
    </lineage>
</organism>
<dbReference type="MGI" id="MGI:2178563">
    <property type="gene designation" value="Nt5c2"/>
</dbReference>
<dbReference type="AlphaFoldDB" id="A0A494BAN2"/>
<evidence type="ECO:0000313" key="1">
    <source>
        <dbReference type="Ensembl" id="ENSMUSP00000158103.2"/>
    </source>
</evidence>
<proteinExistence type="evidence at protein level"/>
<sequence length="78" mass="8958">MTTSWSDRLQNAADVPANMDKHALKKYRREAYHRSQETSGACLLILHSYPEEGGFENVQGRGVCEPKFSHGKNKVFWF</sequence>
<keyword evidence="3" id="KW-1185">Reference proteome</keyword>
<gene>
    <name evidence="1 2" type="primary">Nt5c2</name>
</gene>
<dbReference type="AGR" id="MGI:2178563"/>
<reference evidence="1" key="3">
    <citation type="submission" date="2025-08" db="UniProtKB">
        <authorList>
            <consortium name="Ensembl"/>
        </authorList>
    </citation>
    <scope>IDENTIFICATION</scope>
    <source>
        <strain evidence="1">C57BL/6J</strain>
    </source>
</reference>
<dbReference type="GeneTree" id="ENSGT00940000162369"/>
<dbReference type="Ensembl" id="ENSMUST00000235926.2">
    <property type="protein sequence ID" value="ENSMUSP00000158103.2"/>
    <property type="gene ID" value="ENSMUSG00000025041.18"/>
</dbReference>
<evidence type="ECO:0007829" key="5">
    <source>
        <dbReference type="ProteomicsDB" id="A0A494BAN2"/>
    </source>
</evidence>
<keyword evidence="4 5" id="KW-1267">Proteomics identification</keyword>
<evidence type="ECO:0000313" key="3">
    <source>
        <dbReference type="Proteomes" id="UP000000589"/>
    </source>
</evidence>
<dbReference type="Bgee" id="ENSMUSG00000025041">
    <property type="expression patterns" value="Expressed in spermatocyte and 263 other cell types or tissues"/>
</dbReference>